<accession>A0ACB0M0X0</accession>
<organism evidence="1 2">
    <name type="scientific">Trifolium pratense</name>
    <name type="common">Red clover</name>
    <dbReference type="NCBI Taxonomy" id="57577"/>
    <lineage>
        <taxon>Eukaryota</taxon>
        <taxon>Viridiplantae</taxon>
        <taxon>Streptophyta</taxon>
        <taxon>Embryophyta</taxon>
        <taxon>Tracheophyta</taxon>
        <taxon>Spermatophyta</taxon>
        <taxon>Magnoliopsida</taxon>
        <taxon>eudicotyledons</taxon>
        <taxon>Gunneridae</taxon>
        <taxon>Pentapetalae</taxon>
        <taxon>rosids</taxon>
        <taxon>fabids</taxon>
        <taxon>Fabales</taxon>
        <taxon>Fabaceae</taxon>
        <taxon>Papilionoideae</taxon>
        <taxon>50 kb inversion clade</taxon>
        <taxon>NPAAA clade</taxon>
        <taxon>Hologalegina</taxon>
        <taxon>IRL clade</taxon>
        <taxon>Trifolieae</taxon>
        <taxon>Trifolium</taxon>
    </lineage>
</organism>
<dbReference type="Proteomes" id="UP001177021">
    <property type="component" value="Unassembled WGS sequence"/>
</dbReference>
<evidence type="ECO:0000313" key="1">
    <source>
        <dbReference type="EMBL" id="CAJ2674360.1"/>
    </source>
</evidence>
<protein>
    <submittedName>
        <fullName evidence="1">Uncharacterized protein</fullName>
    </submittedName>
</protein>
<name>A0ACB0M0X0_TRIPR</name>
<dbReference type="EMBL" id="CASHSV030000716">
    <property type="protein sequence ID" value="CAJ2674360.1"/>
    <property type="molecule type" value="Genomic_DNA"/>
</dbReference>
<proteinExistence type="predicted"/>
<reference evidence="1" key="1">
    <citation type="submission" date="2023-10" db="EMBL/GenBank/DDBJ databases">
        <authorList>
            <person name="Rodriguez Cubillos JULIANA M."/>
            <person name="De Vega J."/>
        </authorList>
    </citation>
    <scope>NUCLEOTIDE SEQUENCE</scope>
</reference>
<comment type="caution">
    <text evidence="1">The sequence shown here is derived from an EMBL/GenBank/DDBJ whole genome shotgun (WGS) entry which is preliminary data.</text>
</comment>
<keyword evidence="2" id="KW-1185">Reference proteome</keyword>
<evidence type="ECO:0000313" key="2">
    <source>
        <dbReference type="Proteomes" id="UP001177021"/>
    </source>
</evidence>
<sequence length="408" mass="46065">MADTIVTSDQSSTSSQNSARIICHVCQKQFSQYTCPRCNSRYCSLPCYKSHSLRCTESFMKENVVQELQQMQPNEQTKHKMLDILKRFHSEEEMDNMDEDSFEDSTLSEETMEKILSGQEINLDDLSLEEKKQFQRAIASGELSKMITPWDPWWSKLSAKEIRLSKEGTQLVQPLSEQESVIVNETEINESSEIPLGPEVPLPPLSSLSSKEPSPLLTVHLVDILYSYCFTLRLYNGDWRSDPIGSVMVVLSVSSVLGQGGQPETVLEALTHCLEQVCSPAYRNMGGLQFGLGVIDDVISLLSLGSPAMVCALCDMRRLIQEGEKEAKSEKPRKSRRNEIRSSIKQAERKIYFIMCWVHEQPEEAWSSLAAIVMAEKTSAMEFQGSNKAKILNKKAETRGKCLIEEIE</sequence>
<gene>
    <name evidence="1" type="ORF">MILVUS5_LOCUS37630</name>
</gene>